<evidence type="ECO:0000256" key="1">
    <source>
        <dbReference type="ARBA" id="ARBA00009528"/>
    </source>
</evidence>
<dbReference type="EMBL" id="JWZX01003309">
    <property type="protein sequence ID" value="KOO22122.1"/>
    <property type="molecule type" value="Genomic_DNA"/>
</dbReference>
<organism evidence="6 7">
    <name type="scientific">Chrysochromulina tobinii</name>
    <dbReference type="NCBI Taxonomy" id="1460289"/>
    <lineage>
        <taxon>Eukaryota</taxon>
        <taxon>Haptista</taxon>
        <taxon>Haptophyta</taxon>
        <taxon>Prymnesiophyceae</taxon>
        <taxon>Prymnesiales</taxon>
        <taxon>Chrysochromulinaceae</taxon>
        <taxon>Chrysochromulina</taxon>
    </lineage>
</organism>
<keyword evidence="4" id="KW-0378">Hydrolase</keyword>
<dbReference type="PRINTS" id="PR00481">
    <property type="entry name" value="LAMNOPPTDASE"/>
</dbReference>
<evidence type="ECO:0000256" key="3">
    <source>
        <dbReference type="ARBA" id="ARBA00022670"/>
    </source>
</evidence>
<gene>
    <name evidence="6" type="ORF">Ctob_005804</name>
</gene>
<keyword evidence="7" id="KW-1185">Reference proteome</keyword>
<dbReference type="SUPFAM" id="SSF53187">
    <property type="entry name" value="Zn-dependent exopeptidases"/>
    <property type="match status" value="1"/>
</dbReference>
<dbReference type="GO" id="GO:0005737">
    <property type="term" value="C:cytoplasm"/>
    <property type="evidence" value="ECO:0007669"/>
    <property type="project" value="InterPro"/>
</dbReference>
<evidence type="ECO:0000313" key="6">
    <source>
        <dbReference type="EMBL" id="KOO22122.1"/>
    </source>
</evidence>
<evidence type="ECO:0000256" key="4">
    <source>
        <dbReference type="ARBA" id="ARBA00022801"/>
    </source>
</evidence>
<sequence>MGATELSLEVSADIAATVHPVEGVGVYEHAALVAQLGVFQQAYVPLQAREARPDAGSKLSNLFDTHAAATAIEEGRKLARDIGSGDPERMSPLKLAEYVRSACEEAGIAVEVLDDLATLQAEYPLLHAVARASIEVERHRPAVVRLVWSGSGKIERTVCIAGKGVTYDVGGADIKVGGSMAGMRRDKCGAAAAAGFILSCARAAPELTKGLKVVVELGCVRNSIGADAFVADEVISGHAGKRVLIGNTDAEGRLVLADVLSHLRSRVTAQPDVYPQPVLLSLATLTGHATRSFGPYACATDSGAARAAGGLAPRLAHAGARLGQPLEVSSLRREDFAFVAPGSRNTPVSAYGGTYDVLQCNNAPSAITTRGHQFPMAFLLVASGLEDHGAGSALPLPYCHIDLADSVADARGVETGSPILALFGYFLMRL</sequence>
<dbReference type="Gene3D" id="3.40.630.10">
    <property type="entry name" value="Zn peptidases"/>
    <property type="match status" value="1"/>
</dbReference>
<dbReference type="Pfam" id="PF00883">
    <property type="entry name" value="Peptidase_M17"/>
    <property type="match status" value="1"/>
</dbReference>
<keyword evidence="2 6" id="KW-0031">Aminopeptidase</keyword>
<evidence type="ECO:0000313" key="7">
    <source>
        <dbReference type="Proteomes" id="UP000037460"/>
    </source>
</evidence>
<protein>
    <submittedName>
        <fullName evidence="6">Peptidase leucyl aminopeptidase domain-containing protein</fullName>
    </submittedName>
</protein>
<dbReference type="PANTHER" id="PTHR11963:SF48">
    <property type="entry name" value="DIPEPTIDASE B, ISOFORM A"/>
    <property type="match status" value="1"/>
</dbReference>
<evidence type="ECO:0000259" key="5">
    <source>
        <dbReference type="PROSITE" id="PS00631"/>
    </source>
</evidence>
<name>A0A0M0J708_9EUKA</name>
<dbReference type="OrthoDB" id="10041421at2759"/>
<accession>A0A0M0J708</accession>
<dbReference type="GO" id="GO:0070006">
    <property type="term" value="F:metalloaminopeptidase activity"/>
    <property type="evidence" value="ECO:0007669"/>
    <property type="project" value="InterPro"/>
</dbReference>
<dbReference type="AlphaFoldDB" id="A0A0M0J708"/>
<dbReference type="GO" id="GO:0030145">
    <property type="term" value="F:manganese ion binding"/>
    <property type="evidence" value="ECO:0007669"/>
    <property type="project" value="InterPro"/>
</dbReference>
<feature type="domain" description="Cytosol aminopeptidase" evidence="5">
    <location>
        <begin position="247"/>
        <end position="254"/>
    </location>
</feature>
<dbReference type="GO" id="GO:0006508">
    <property type="term" value="P:proteolysis"/>
    <property type="evidence" value="ECO:0007669"/>
    <property type="project" value="UniProtKB-KW"/>
</dbReference>
<dbReference type="PROSITE" id="PS00631">
    <property type="entry name" value="CYTOSOL_AP"/>
    <property type="match status" value="1"/>
</dbReference>
<dbReference type="InterPro" id="IPR011356">
    <property type="entry name" value="Leucine_aapep/pepB"/>
</dbReference>
<keyword evidence="3" id="KW-0645">Protease</keyword>
<comment type="caution">
    <text evidence="6">The sequence shown here is derived from an EMBL/GenBank/DDBJ whole genome shotgun (WGS) entry which is preliminary data.</text>
</comment>
<proteinExistence type="inferred from homology"/>
<dbReference type="InterPro" id="IPR000819">
    <property type="entry name" value="Peptidase_M17_C"/>
</dbReference>
<comment type="similarity">
    <text evidence="1">Belongs to the peptidase M17 family.</text>
</comment>
<dbReference type="Proteomes" id="UP000037460">
    <property type="component" value="Unassembled WGS sequence"/>
</dbReference>
<evidence type="ECO:0000256" key="2">
    <source>
        <dbReference type="ARBA" id="ARBA00022438"/>
    </source>
</evidence>
<dbReference type="PANTHER" id="PTHR11963">
    <property type="entry name" value="LEUCINE AMINOPEPTIDASE-RELATED"/>
    <property type="match status" value="1"/>
</dbReference>
<reference evidence="7" key="1">
    <citation type="journal article" date="2015" name="PLoS Genet.">
        <title>Genome Sequence and Transcriptome Analyses of Chrysochromulina tobin: Metabolic Tools for Enhanced Algal Fitness in the Prominent Order Prymnesiales (Haptophyceae).</title>
        <authorList>
            <person name="Hovde B.T."/>
            <person name="Deodato C.R."/>
            <person name="Hunsperger H.M."/>
            <person name="Ryken S.A."/>
            <person name="Yost W."/>
            <person name="Jha R.K."/>
            <person name="Patterson J."/>
            <person name="Monnat R.J. Jr."/>
            <person name="Barlow S.B."/>
            <person name="Starkenburg S.R."/>
            <person name="Cattolico R.A."/>
        </authorList>
    </citation>
    <scope>NUCLEOTIDE SEQUENCE</scope>
    <source>
        <strain evidence="7">CCMP291</strain>
    </source>
</reference>